<dbReference type="PANTHER" id="PTHR31718:SF0">
    <property type="entry name" value="PLAT DOMAIN-CONTAINING PROTEIN 2"/>
    <property type="match status" value="1"/>
</dbReference>
<sequence>MAIGTTKSSSLLLLIFATAIAVAVATSSDHRSVKAGDDDGNCVYTVFIRTGNIWKGGTDSNISLSLAGSDGLGVQITNLEEWGGLMGDGYNYFERGNLDIFSGRAPCLSSPPCWLNLTSDGSGPHHGWYCNYVEVTATGPHLGCFQRQFTIEQWLATDVSPYRLYAIRDNCPPVDENVDSGSWSARHAGRGGGREMGERE</sequence>
<dbReference type="AlphaFoldDB" id="A0AAP0B8F2"/>
<name>A0AAP0B8F2_9ASPA</name>
<dbReference type="InterPro" id="IPR036392">
    <property type="entry name" value="PLAT/LH2_dom_sf"/>
</dbReference>
<dbReference type="EMBL" id="JBBWWQ010000014">
    <property type="protein sequence ID" value="KAK8930873.1"/>
    <property type="molecule type" value="Genomic_DNA"/>
</dbReference>
<reference evidence="5 6" key="1">
    <citation type="journal article" date="2022" name="Nat. Plants">
        <title>Genomes of leafy and leafless Platanthera orchids illuminate the evolution of mycoheterotrophy.</title>
        <authorList>
            <person name="Li M.H."/>
            <person name="Liu K.W."/>
            <person name="Li Z."/>
            <person name="Lu H.C."/>
            <person name="Ye Q.L."/>
            <person name="Zhang D."/>
            <person name="Wang J.Y."/>
            <person name="Li Y.F."/>
            <person name="Zhong Z.M."/>
            <person name="Liu X."/>
            <person name="Yu X."/>
            <person name="Liu D.K."/>
            <person name="Tu X.D."/>
            <person name="Liu B."/>
            <person name="Hao Y."/>
            <person name="Liao X.Y."/>
            <person name="Jiang Y.T."/>
            <person name="Sun W.H."/>
            <person name="Chen J."/>
            <person name="Chen Y.Q."/>
            <person name="Ai Y."/>
            <person name="Zhai J.W."/>
            <person name="Wu S.S."/>
            <person name="Zhou Z."/>
            <person name="Hsiao Y.Y."/>
            <person name="Wu W.L."/>
            <person name="Chen Y.Y."/>
            <person name="Lin Y.F."/>
            <person name="Hsu J.L."/>
            <person name="Li C.Y."/>
            <person name="Wang Z.W."/>
            <person name="Zhao X."/>
            <person name="Zhong W.Y."/>
            <person name="Ma X.K."/>
            <person name="Ma L."/>
            <person name="Huang J."/>
            <person name="Chen G.Z."/>
            <person name="Huang M.Z."/>
            <person name="Huang L."/>
            <person name="Peng D.H."/>
            <person name="Luo Y.B."/>
            <person name="Zou S.Q."/>
            <person name="Chen S.P."/>
            <person name="Lan S."/>
            <person name="Tsai W.C."/>
            <person name="Van de Peer Y."/>
            <person name="Liu Z.J."/>
        </authorList>
    </citation>
    <scope>NUCLEOTIDE SEQUENCE [LARGE SCALE GENOMIC DNA]</scope>
    <source>
        <strain evidence="5">Lor287</strain>
    </source>
</reference>
<protein>
    <recommendedName>
        <fullName evidence="4">PLAT domain-containing protein</fullName>
    </recommendedName>
</protein>
<feature type="region of interest" description="Disordered" evidence="2">
    <location>
        <begin position="178"/>
        <end position="200"/>
    </location>
</feature>
<dbReference type="Gene3D" id="2.60.60.20">
    <property type="entry name" value="PLAT/LH2 domain"/>
    <property type="match status" value="1"/>
</dbReference>
<keyword evidence="3" id="KW-0732">Signal</keyword>
<comment type="caution">
    <text evidence="1">Lacks conserved residue(s) required for the propagation of feature annotation.</text>
</comment>
<feature type="domain" description="PLAT" evidence="4">
    <location>
        <begin position="42"/>
        <end position="169"/>
    </location>
</feature>
<feature type="chain" id="PRO_5043012315" description="PLAT domain-containing protein" evidence="3">
    <location>
        <begin position="26"/>
        <end position="200"/>
    </location>
</feature>
<feature type="signal peptide" evidence="3">
    <location>
        <begin position="1"/>
        <end position="25"/>
    </location>
</feature>
<comment type="caution">
    <text evidence="5">The sequence shown here is derived from an EMBL/GenBank/DDBJ whole genome shotgun (WGS) entry which is preliminary data.</text>
</comment>
<gene>
    <name evidence="5" type="ORF">KSP39_PZI016632</name>
</gene>
<evidence type="ECO:0000256" key="2">
    <source>
        <dbReference type="SAM" id="MobiDB-lite"/>
    </source>
</evidence>
<evidence type="ECO:0000256" key="1">
    <source>
        <dbReference type="PROSITE-ProRule" id="PRU00152"/>
    </source>
</evidence>
<dbReference type="PANTHER" id="PTHR31718">
    <property type="entry name" value="PLAT DOMAIN-CONTAINING PROTEIN"/>
    <property type="match status" value="1"/>
</dbReference>
<keyword evidence="6" id="KW-1185">Reference proteome</keyword>
<organism evidence="5 6">
    <name type="scientific">Platanthera zijinensis</name>
    <dbReference type="NCBI Taxonomy" id="2320716"/>
    <lineage>
        <taxon>Eukaryota</taxon>
        <taxon>Viridiplantae</taxon>
        <taxon>Streptophyta</taxon>
        <taxon>Embryophyta</taxon>
        <taxon>Tracheophyta</taxon>
        <taxon>Spermatophyta</taxon>
        <taxon>Magnoliopsida</taxon>
        <taxon>Liliopsida</taxon>
        <taxon>Asparagales</taxon>
        <taxon>Orchidaceae</taxon>
        <taxon>Orchidoideae</taxon>
        <taxon>Orchideae</taxon>
        <taxon>Orchidinae</taxon>
        <taxon>Platanthera</taxon>
    </lineage>
</organism>
<dbReference type="InterPro" id="IPR001024">
    <property type="entry name" value="PLAT/LH2_dom"/>
</dbReference>
<evidence type="ECO:0000313" key="6">
    <source>
        <dbReference type="Proteomes" id="UP001418222"/>
    </source>
</evidence>
<dbReference type="PROSITE" id="PS50095">
    <property type="entry name" value="PLAT"/>
    <property type="match status" value="1"/>
</dbReference>
<proteinExistence type="predicted"/>
<dbReference type="Pfam" id="PF01477">
    <property type="entry name" value="PLAT"/>
    <property type="match status" value="1"/>
</dbReference>
<evidence type="ECO:0000256" key="3">
    <source>
        <dbReference type="SAM" id="SignalP"/>
    </source>
</evidence>
<dbReference type="Proteomes" id="UP001418222">
    <property type="component" value="Unassembled WGS sequence"/>
</dbReference>
<evidence type="ECO:0000259" key="4">
    <source>
        <dbReference type="PROSITE" id="PS50095"/>
    </source>
</evidence>
<accession>A0AAP0B8F2</accession>
<dbReference type="SUPFAM" id="SSF49723">
    <property type="entry name" value="Lipase/lipooxygenase domain (PLAT/LH2 domain)"/>
    <property type="match status" value="1"/>
</dbReference>
<dbReference type="CDD" id="cd01754">
    <property type="entry name" value="PLAT_plant_stress"/>
    <property type="match status" value="1"/>
</dbReference>
<evidence type="ECO:0000313" key="5">
    <source>
        <dbReference type="EMBL" id="KAK8930873.1"/>
    </source>
</evidence>